<evidence type="ECO:0000259" key="3">
    <source>
        <dbReference type="PROSITE" id="PS50837"/>
    </source>
</evidence>
<name>A0AAJ0MKX4_9PEZI</name>
<evidence type="ECO:0000313" key="4">
    <source>
        <dbReference type="EMBL" id="KAK3364038.1"/>
    </source>
</evidence>
<evidence type="ECO:0000256" key="1">
    <source>
        <dbReference type="ARBA" id="ARBA00022737"/>
    </source>
</evidence>
<feature type="domain" description="NACHT" evidence="3">
    <location>
        <begin position="54"/>
        <end position="271"/>
    </location>
</feature>
<keyword evidence="1" id="KW-0677">Repeat</keyword>
<dbReference type="Proteomes" id="UP001275084">
    <property type="component" value="Unassembled WGS sequence"/>
</dbReference>
<feature type="compositionally biased region" description="Basic and acidic residues" evidence="2">
    <location>
        <begin position="12"/>
        <end position="23"/>
    </location>
</feature>
<proteinExistence type="predicted"/>
<accession>A0AAJ0MKX4</accession>
<dbReference type="InterPro" id="IPR027417">
    <property type="entry name" value="P-loop_NTPase"/>
</dbReference>
<dbReference type="PANTHER" id="PTHR10039:SF14">
    <property type="entry name" value="NACHT DOMAIN-CONTAINING PROTEIN"/>
    <property type="match status" value="1"/>
</dbReference>
<organism evidence="4 5">
    <name type="scientific">Lasiosphaeria hispida</name>
    <dbReference type="NCBI Taxonomy" id="260671"/>
    <lineage>
        <taxon>Eukaryota</taxon>
        <taxon>Fungi</taxon>
        <taxon>Dikarya</taxon>
        <taxon>Ascomycota</taxon>
        <taxon>Pezizomycotina</taxon>
        <taxon>Sordariomycetes</taxon>
        <taxon>Sordariomycetidae</taxon>
        <taxon>Sordariales</taxon>
        <taxon>Lasiosphaeriaceae</taxon>
        <taxon>Lasiosphaeria</taxon>
    </lineage>
</organism>
<feature type="non-terminal residue" evidence="4">
    <location>
        <position position="271"/>
    </location>
</feature>
<evidence type="ECO:0000256" key="2">
    <source>
        <dbReference type="SAM" id="MobiDB-lite"/>
    </source>
</evidence>
<dbReference type="PANTHER" id="PTHR10039">
    <property type="entry name" value="AMELOGENIN"/>
    <property type="match status" value="1"/>
</dbReference>
<gene>
    <name evidence="4" type="ORF">B0T25DRAFT_436448</name>
</gene>
<dbReference type="AlphaFoldDB" id="A0AAJ0MKX4"/>
<dbReference type="FunFam" id="3.40.50.300:FF:001638">
    <property type="entry name" value="NACHT and WD40 domain protein"/>
    <property type="match status" value="1"/>
</dbReference>
<sequence>DDKDTQCLQDLRQTDPRDDKKRIEDTKGGLLQDAYNWVLDNSEFQQWRNSTDRHLLWIKGDPGKGKTMLLCGIVNELQSLSPETGLLSFFFCQGTDTRINNATAILRGLIYLLLDQQPSLIPHVRKKYDHAGKKLFEDENGWVALSEIFTNILQDPSLESAYLVIDALDECKVDLPKLLKFIVVSSTFPRVKWIISSRNWPNITESLEAAEQKIRLSLELNKESISSAVRTYVQHKVDGLTKLKKYDEETQHSIQHSLSLNANDTFLWVAL</sequence>
<dbReference type="PROSITE" id="PS50837">
    <property type="entry name" value="NACHT"/>
    <property type="match status" value="1"/>
</dbReference>
<reference evidence="4" key="2">
    <citation type="submission" date="2023-06" db="EMBL/GenBank/DDBJ databases">
        <authorList>
            <consortium name="Lawrence Berkeley National Laboratory"/>
            <person name="Haridas S."/>
            <person name="Hensen N."/>
            <person name="Bonometti L."/>
            <person name="Westerberg I."/>
            <person name="Brannstrom I.O."/>
            <person name="Guillou S."/>
            <person name="Cros-Aarteil S."/>
            <person name="Calhoun S."/>
            <person name="Kuo A."/>
            <person name="Mondo S."/>
            <person name="Pangilinan J."/>
            <person name="Riley R."/>
            <person name="Labutti K."/>
            <person name="Andreopoulos B."/>
            <person name="Lipzen A."/>
            <person name="Chen C."/>
            <person name="Yanf M."/>
            <person name="Daum C."/>
            <person name="Ng V."/>
            <person name="Clum A."/>
            <person name="Steindorff A."/>
            <person name="Ohm R."/>
            <person name="Martin F."/>
            <person name="Silar P."/>
            <person name="Natvig D."/>
            <person name="Lalanne C."/>
            <person name="Gautier V."/>
            <person name="Ament-Velasquez S.L."/>
            <person name="Kruys A."/>
            <person name="Hutchinson M.I."/>
            <person name="Powell A.J."/>
            <person name="Barry K."/>
            <person name="Miller A.N."/>
            <person name="Grigoriev I.V."/>
            <person name="Debuchy R."/>
            <person name="Gladieux P."/>
            <person name="Thoren M.H."/>
            <person name="Johannesson H."/>
        </authorList>
    </citation>
    <scope>NUCLEOTIDE SEQUENCE</scope>
    <source>
        <strain evidence="4">CBS 955.72</strain>
    </source>
</reference>
<protein>
    <submittedName>
        <fullName evidence="4">Heterokaryon incompatibility protein</fullName>
    </submittedName>
</protein>
<feature type="non-terminal residue" evidence="4">
    <location>
        <position position="1"/>
    </location>
</feature>
<comment type="caution">
    <text evidence="4">The sequence shown here is derived from an EMBL/GenBank/DDBJ whole genome shotgun (WGS) entry which is preliminary data.</text>
</comment>
<dbReference type="SUPFAM" id="SSF52540">
    <property type="entry name" value="P-loop containing nucleoside triphosphate hydrolases"/>
    <property type="match status" value="1"/>
</dbReference>
<keyword evidence="5" id="KW-1185">Reference proteome</keyword>
<reference evidence="4" key="1">
    <citation type="journal article" date="2023" name="Mol. Phylogenet. Evol.">
        <title>Genome-scale phylogeny and comparative genomics of the fungal order Sordariales.</title>
        <authorList>
            <person name="Hensen N."/>
            <person name="Bonometti L."/>
            <person name="Westerberg I."/>
            <person name="Brannstrom I.O."/>
            <person name="Guillou S."/>
            <person name="Cros-Aarteil S."/>
            <person name="Calhoun S."/>
            <person name="Haridas S."/>
            <person name="Kuo A."/>
            <person name="Mondo S."/>
            <person name="Pangilinan J."/>
            <person name="Riley R."/>
            <person name="LaButti K."/>
            <person name="Andreopoulos B."/>
            <person name="Lipzen A."/>
            <person name="Chen C."/>
            <person name="Yan M."/>
            <person name="Daum C."/>
            <person name="Ng V."/>
            <person name="Clum A."/>
            <person name="Steindorff A."/>
            <person name="Ohm R.A."/>
            <person name="Martin F."/>
            <person name="Silar P."/>
            <person name="Natvig D.O."/>
            <person name="Lalanne C."/>
            <person name="Gautier V."/>
            <person name="Ament-Velasquez S.L."/>
            <person name="Kruys A."/>
            <person name="Hutchinson M.I."/>
            <person name="Powell A.J."/>
            <person name="Barry K."/>
            <person name="Miller A.N."/>
            <person name="Grigoriev I.V."/>
            <person name="Debuchy R."/>
            <person name="Gladieux P."/>
            <person name="Hiltunen Thoren M."/>
            <person name="Johannesson H."/>
        </authorList>
    </citation>
    <scope>NUCLEOTIDE SEQUENCE</scope>
    <source>
        <strain evidence="4">CBS 955.72</strain>
    </source>
</reference>
<dbReference type="InterPro" id="IPR056884">
    <property type="entry name" value="NPHP3-like_N"/>
</dbReference>
<dbReference type="EMBL" id="JAUIQD010000001">
    <property type="protein sequence ID" value="KAK3364038.1"/>
    <property type="molecule type" value="Genomic_DNA"/>
</dbReference>
<dbReference type="Pfam" id="PF24883">
    <property type="entry name" value="NPHP3_N"/>
    <property type="match status" value="1"/>
</dbReference>
<feature type="region of interest" description="Disordered" evidence="2">
    <location>
        <begin position="1"/>
        <end position="23"/>
    </location>
</feature>
<dbReference type="Gene3D" id="3.40.50.300">
    <property type="entry name" value="P-loop containing nucleotide triphosphate hydrolases"/>
    <property type="match status" value="1"/>
</dbReference>
<evidence type="ECO:0000313" key="5">
    <source>
        <dbReference type="Proteomes" id="UP001275084"/>
    </source>
</evidence>
<dbReference type="InterPro" id="IPR007111">
    <property type="entry name" value="NACHT_NTPase"/>
</dbReference>